<gene>
    <name evidence="12" type="ORF">EIC27_03945</name>
</gene>
<proteinExistence type="predicted"/>
<feature type="transmembrane region" description="Helical" evidence="10">
    <location>
        <begin position="228"/>
        <end position="246"/>
    </location>
</feature>
<dbReference type="Gene3D" id="1.20.5.100">
    <property type="entry name" value="Cytochrome c1, transmembrane anchor, C-terminal"/>
    <property type="match status" value="1"/>
</dbReference>
<evidence type="ECO:0000256" key="1">
    <source>
        <dbReference type="ARBA" id="ARBA00004370"/>
    </source>
</evidence>
<dbReference type="RefSeq" id="WP_126044834.1">
    <property type="nucleotide sequence ID" value="NZ_RXFM01000048.1"/>
</dbReference>
<keyword evidence="13" id="KW-1185">Reference proteome</keyword>
<dbReference type="PROSITE" id="PS51007">
    <property type="entry name" value="CYTC"/>
    <property type="match status" value="1"/>
</dbReference>
<feature type="binding site" description="covalent" evidence="9">
    <location>
        <position position="61"/>
    </location>
    <ligand>
        <name>heme c</name>
        <dbReference type="ChEBI" id="CHEBI:61717"/>
    </ligand>
</feature>
<evidence type="ECO:0000256" key="3">
    <source>
        <dbReference type="ARBA" id="ARBA00022617"/>
    </source>
</evidence>
<dbReference type="InterPro" id="IPR002326">
    <property type="entry name" value="Cyt_c1"/>
</dbReference>
<sequence length="255" mass="29076">MKKFSVFFIILLKFGILNIKASDEPKPPKQINWLFNGVTGKFDRQSIQRGFKVYKEVCSACHSVKRLAFRNLMEIGFSEDEVKALASEYEVKDVPNEEGEMFDRSARLTDMIPGPYPNEKAARASNNGAYPLDLSLIIKARHDGANYVYSLLTGYSTPPKNFELGENMYYNPYFAAGGNQLAMTPPLHTADQVEFNDNTKASIDQMSKDVVNFLQWVAEPEMEDSKSLGIKVIIFLLIFTVLFYIAKKRIWQRIK</sequence>
<dbReference type="PRINTS" id="PR00603">
    <property type="entry name" value="CYTOCHROMEC1"/>
</dbReference>
<feature type="binding site" description="covalent" evidence="9">
    <location>
        <position position="58"/>
    </location>
    <ligand>
        <name>heme c</name>
        <dbReference type="ChEBI" id="CHEBI:61717"/>
    </ligand>
</feature>
<keyword evidence="5 9" id="KW-0479">Metal-binding</keyword>
<dbReference type="PANTHER" id="PTHR10266:SF3">
    <property type="entry name" value="CYTOCHROME C1, HEME PROTEIN, MITOCHONDRIAL"/>
    <property type="match status" value="1"/>
</dbReference>
<dbReference type="InterPro" id="IPR036909">
    <property type="entry name" value="Cyt_c-like_dom_sf"/>
</dbReference>
<dbReference type="Gene3D" id="1.10.760.10">
    <property type="entry name" value="Cytochrome c-like domain"/>
    <property type="match status" value="1"/>
</dbReference>
<dbReference type="Pfam" id="PF02167">
    <property type="entry name" value="Cytochrom_C1"/>
    <property type="match status" value="1"/>
</dbReference>
<evidence type="ECO:0000313" key="12">
    <source>
        <dbReference type="EMBL" id="RST65814.1"/>
    </source>
</evidence>
<dbReference type="GO" id="GO:0009055">
    <property type="term" value="F:electron transfer activity"/>
    <property type="evidence" value="ECO:0007669"/>
    <property type="project" value="InterPro"/>
</dbReference>
<dbReference type="FunFam" id="1.10.760.10:FF:000011">
    <property type="entry name" value="Cytochrome c1, putative"/>
    <property type="match status" value="1"/>
</dbReference>
<accession>A0A3R9XPB1</accession>
<evidence type="ECO:0000256" key="2">
    <source>
        <dbReference type="ARBA" id="ARBA00016165"/>
    </source>
</evidence>
<comment type="caution">
    <text evidence="12">The sequence shown here is derived from an EMBL/GenBank/DDBJ whole genome shotgun (WGS) entry which is preliminary data.</text>
</comment>
<dbReference type="GO" id="GO:0046872">
    <property type="term" value="F:metal ion binding"/>
    <property type="evidence" value="ECO:0007669"/>
    <property type="project" value="UniProtKB-KW"/>
</dbReference>
<evidence type="ECO:0000313" key="13">
    <source>
        <dbReference type="Proteomes" id="UP000279470"/>
    </source>
</evidence>
<dbReference type="SUPFAM" id="SSF46626">
    <property type="entry name" value="Cytochrome c"/>
    <property type="match status" value="1"/>
</dbReference>
<comment type="cofactor">
    <cofactor evidence="9">
        <name>heme c</name>
        <dbReference type="ChEBI" id="CHEBI:61717"/>
    </cofactor>
    <text evidence="9">Binds 1 heme c group covalently per subunit.</text>
</comment>
<dbReference type="EMBL" id="RXFM01000048">
    <property type="protein sequence ID" value="RST65814.1"/>
    <property type="molecule type" value="Genomic_DNA"/>
</dbReference>
<keyword evidence="4 10" id="KW-0812">Transmembrane</keyword>
<keyword evidence="3 9" id="KW-0349">Heme</keyword>
<dbReference type="GO" id="GO:0016020">
    <property type="term" value="C:membrane"/>
    <property type="evidence" value="ECO:0007669"/>
    <property type="project" value="UniProtKB-SubCell"/>
</dbReference>
<evidence type="ECO:0000256" key="5">
    <source>
        <dbReference type="ARBA" id="ARBA00022723"/>
    </source>
</evidence>
<feature type="binding site" description="covalent" evidence="9">
    <location>
        <position position="62"/>
    </location>
    <ligand>
        <name>heme c</name>
        <dbReference type="ChEBI" id="CHEBI:61717"/>
    </ligand>
</feature>
<dbReference type="AlphaFoldDB" id="A0A3R9XPB1"/>
<dbReference type="GO" id="GO:0020037">
    <property type="term" value="F:heme binding"/>
    <property type="evidence" value="ECO:0007669"/>
    <property type="project" value="InterPro"/>
</dbReference>
<keyword evidence="7 9" id="KW-0408">Iron</keyword>
<evidence type="ECO:0000256" key="9">
    <source>
        <dbReference type="PIRSR" id="PIRSR602326-1"/>
    </source>
</evidence>
<dbReference type="OrthoDB" id="9808471at2"/>
<evidence type="ECO:0000256" key="4">
    <source>
        <dbReference type="ARBA" id="ARBA00022692"/>
    </source>
</evidence>
<name>A0A3R9XPB1_9RICK</name>
<evidence type="ECO:0000259" key="11">
    <source>
        <dbReference type="PROSITE" id="PS51007"/>
    </source>
</evidence>
<evidence type="ECO:0000256" key="10">
    <source>
        <dbReference type="SAM" id="Phobius"/>
    </source>
</evidence>
<dbReference type="PANTHER" id="PTHR10266">
    <property type="entry name" value="CYTOCHROME C1"/>
    <property type="match status" value="1"/>
</dbReference>
<feature type="domain" description="Cytochrome c" evidence="11">
    <location>
        <begin position="45"/>
        <end position="152"/>
    </location>
</feature>
<comment type="subcellular location">
    <subcellularLocation>
        <location evidence="1">Membrane</location>
    </subcellularLocation>
</comment>
<organism evidence="12 13">
    <name type="scientific">Candidatus Aquarickettsia rohweri</name>
    <dbReference type="NCBI Taxonomy" id="2602574"/>
    <lineage>
        <taxon>Bacteria</taxon>
        <taxon>Pseudomonadati</taxon>
        <taxon>Pseudomonadota</taxon>
        <taxon>Alphaproteobacteria</taxon>
        <taxon>Rickettsiales</taxon>
        <taxon>Candidatus Midichloriaceae</taxon>
        <taxon>Candidatus Aquarickettsia</taxon>
    </lineage>
</organism>
<evidence type="ECO:0000256" key="6">
    <source>
        <dbReference type="ARBA" id="ARBA00022989"/>
    </source>
</evidence>
<evidence type="ECO:0000256" key="7">
    <source>
        <dbReference type="ARBA" id="ARBA00023004"/>
    </source>
</evidence>
<protein>
    <recommendedName>
        <fullName evidence="2">Cytochrome c1</fullName>
    </recommendedName>
</protein>
<feature type="binding site" description="covalent" evidence="9">
    <location>
        <position position="183"/>
    </location>
    <ligand>
        <name>heme c</name>
        <dbReference type="ChEBI" id="CHEBI:61717"/>
    </ligand>
</feature>
<keyword evidence="8 10" id="KW-0472">Membrane</keyword>
<reference evidence="13" key="1">
    <citation type="submission" date="2018-11" db="EMBL/GenBank/DDBJ databases">
        <title>Phylogenetic, genomic, and biogeographic characterization of a novel and ubiquitous marine invertebrate-associated Rickettsiales parasite, Candidatus Marinoinvertebrata rohwerii, gen. nov., sp. nov.</title>
        <authorList>
            <person name="Klinges J.G."/>
            <person name="Rosales S.M."/>
            <person name="Mcminds R."/>
            <person name="Shaver E.C."/>
            <person name="Shantz A."/>
            <person name="Peters E.C."/>
            <person name="Burkepile D.E."/>
            <person name="Silliman B.R."/>
            <person name="Vega Thurber R.L."/>
        </authorList>
    </citation>
    <scope>NUCLEOTIDE SEQUENCE [LARGE SCALE GENOMIC DNA]</scope>
    <source>
        <strain evidence="13">a_cerv_44</strain>
    </source>
</reference>
<evidence type="ECO:0000256" key="8">
    <source>
        <dbReference type="ARBA" id="ARBA00023136"/>
    </source>
</evidence>
<keyword evidence="6 10" id="KW-1133">Transmembrane helix</keyword>
<dbReference type="InterPro" id="IPR009056">
    <property type="entry name" value="Cyt_c-like_dom"/>
</dbReference>
<dbReference type="Proteomes" id="UP000279470">
    <property type="component" value="Unassembled WGS sequence"/>
</dbReference>